<accession>A0A810N7K5</accession>
<dbReference type="Pfam" id="PF19939">
    <property type="entry name" value="DUF6401"/>
    <property type="match status" value="1"/>
</dbReference>
<dbReference type="AlphaFoldDB" id="A0A810N7K5"/>
<keyword evidence="2" id="KW-1185">Reference proteome</keyword>
<dbReference type="KEGG" id="pry:Prubr_47890"/>
<sequence length="122" mass="12523">MTALFNGVSARRATRSARSALADLNASVGAAGLAVAALHPRLLASVDQHAAAVRDSLLGDRRPLTAVALAGYAEGVRDAALQHGWQPPAGPVDWAAGPDWVLTRLLAVCALARATERPAARG</sequence>
<protein>
    <submittedName>
        <fullName evidence="1">Uncharacterized protein</fullName>
    </submittedName>
</protein>
<gene>
    <name evidence="1" type="ORF">Prubr_47890</name>
</gene>
<proteinExistence type="predicted"/>
<dbReference type="EMBL" id="AP023359">
    <property type="protein sequence ID" value="BCJ67768.1"/>
    <property type="molecule type" value="Genomic_DNA"/>
</dbReference>
<name>A0A810N7K5_9ACTN</name>
<organism evidence="1 2">
    <name type="scientific">Polymorphospora rubra</name>
    <dbReference type="NCBI Taxonomy" id="338584"/>
    <lineage>
        <taxon>Bacteria</taxon>
        <taxon>Bacillati</taxon>
        <taxon>Actinomycetota</taxon>
        <taxon>Actinomycetes</taxon>
        <taxon>Micromonosporales</taxon>
        <taxon>Micromonosporaceae</taxon>
        <taxon>Polymorphospora</taxon>
    </lineage>
</organism>
<dbReference type="RefSeq" id="WP_212817048.1">
    <property type="nucleotide sequence ID" value="NZ_AP023359.1"/>
</dbReference>
<dbReference type="Proteomes" id="UP000680866">
    <property type="component" value="Chromosome"/>
</dbReference>
<reference evidence="1" key="1">
    <citation type="submission" date="2020-08" db="EMBL/GenBank/DDBJ databases">
        <title>Whole genome shotgun sequence of Polymorphospora rubra NBRC 101157.</title>
        <authorList>
            <person name="Komaki H."/>
            <person name="Tamura T."/>
        </authorList>
    </citation>
    <scope>NUCLEOTIDE SEQUENCE</scope>
    <source>
        <strain evidence="1">NBRC 101157</strain>
    </source>
</reference>
<evidence type="ECO:0000313" key="2">
    <source>
        <dbReference type="Proteomes" id="UP000680866"/>
    </source>
</evidence>
<dbReference type="InterPro" id="IPR045647">
    <property type="entry name" value="DUF6401"/>
</dbReference>
<evidence type="ECO:0000313" key="1">
    <source>
        <dbReference type="EMBL" id="BCJ67768.1"/>
    </source>
</evidence>